<evidence type="ECO:0000313" key="1">
    <source>
        <dbReference type="EMBL" id="BES80883.1"/>
    </source>
</evidence>
<organism evidence="1 2">
    <name type="scientific">Pyrodictium abyssi</name>
    <dbReference type="NCBI Taxonomy" id="54256"/>
    <lineage>
        <taxon>Archaea</taxon>
        <taxon>Thermoproteota</taxon>
        <taxon>Thermoprotei</taxon>
        <taxon>Desulfurococcales</taxon>
        <taxon>Pyrodictiaceae</taxon>
        <taxon>Pyrodictium</taxon>
    </lineage>
</organism>
<gene>
    <name evidence="1" type="ORF">PABY_04500</name>
</gene>
<name>A0ABN6ZKU2_9CREN</name>
<accession>A0ABN6ZKU2</accession>
<dbReference type="EMBL" id="AP028907">
    <property type="protein sequence ID" value="BES80883.1"/>
    <property type="molecule type" value="Genomic_DNA"/>
</dbReference>
<dbReference type="Proteomes" id="UP001341135">
    <property type="component" value="Chromosome"/>
</dbReference>
<protein>
    <submittedName>
        <fullName evidence="1">Uncharacterized protein</fullName>
    </submittedName>
</protein>
<reference evidence="1 2" key="1">
    <citation type="submission" date="2023-09" db="EMBL/GenBank/DDBJ databases">
        <title>Pyrofollis japonicus gen. nov. sp. nov., a novel member of the family Pyrodictiaceae isolated from the Iheya North hydrothermal field.</title>
        <authorList>
            <person name="Miyazaki U."/>
            <person name="Sanari M."/>
            <person name="Tame A."/>
            <person name="Kitajima M."/>
            <person name="Okamoto A."/>
            <person name="Sawayama S."/>
            <person name="Miyazaki J."/>
            <person name="Takai K."/>
            <person name="Nakagawa S."/>
        </authorList>
    </citation>
    <scope>NUCLEOTIDE SEQUENCE [LARGE SCALE GENOMIC DNA]</scope>
    <source>
        <strain evidence="1 2">AV2</strain>
    </source>
</reference>
<sequence>MANPCFYLWAGYGIEGAGPQLLSRGDVEALSLADPGAWGPVGVA</sequence>
<proteinExistence type="predicted"/>
<evidence type="ECO:0000313" key="2">
    <source>
        <dbReference type="Proteomes" id="UP001341135"/>
    </source>
</evidence>
<keyword evidence="2" id="KW-1185">Reference proteome</keyword>